<evidence type="ECO:0000313" key="1">
    <source>
        <dbReference type="Proteomes" id="UP000887565"/>
    </source>
</evidence>
<organism evidence="1 2">
    <name type="scientific">Romanomermis culicivorax</name>
    <name type="common">Nematode worm</name>
    <dbReference type="NCBI Taxonomy" id="13658"/>
    <lineage>
        <taxon>Eukaryota</taxon>
        <taxon>Metazoa</taxon>
        <taxon>Ecdysozoa</taxon>
        <taxon>Nematoda</taxon>
        <taxon>Enoplea</taxon>
        <taxon>Dorylaimia</taxon>
        <taxon>Mermithida</taxon>
        <taxon>Mermithoidea</taxon>
        <taxon>Mermithidae</taxon>
        <taxon>Romanomermis</taxon>
    </lineage>
</organism>
<reference evidence="2" key="1">
    <citation type="submission" date="2022-11" db="UniProtKB">
        <authorList>
            <consortium name="WormBaseParasite"/>
        </authorList>
    </citation>
    <scope>IDENTIFICATION</scope>
</reference>
<sequence>MDYLIPHKLVPFPTERKRTEHIVNSLKCSARKFTFGRKAHIRSTKPCKLVDGSNFSGACSRTSGLGGLGYGHHGLKQQVTALVELLLFSELLELFWKLEIEICVGVLENLLGQASVIGGQSLNQFVIGPPTESQTVD</sequence>
<proteinExistence type="predicted"/>
<dbReference type="WBParaSite" id="nRc.2.0.1.t21784-RA">
    <property type="protein sequence ID" value="nRc.2.0.1.t21784-RA"/>
    <property type="gene ID" value="nRc.2.0.1.g21784"/>
</dbReference>
<evidence type="ECO:0000313" key="2">
    <source>
        <dbReference type="WBParaSite" id="nRc.2.0.1.t21784-RA"/>
    </source>
</evidence>
<name>A0A915J7R1_ROMCU</name>
<accession>A0A915J7R1</accession>
<dbReference type="AlphaFoldDB" id="A0A915J7R1"/>
<keyword evidence="1" id="KW-1185">Reference proteome</keyword>
<dbReference type="Proteomes" id="UP000887565">
    <property type="component" value="Unplaced"/>
</dbReference>
<protein>
    <submittedName>
        <fullName evidence="2">Uncharacterized protein</fullName>
    </submittedName>
</protein>